<organism evidence="1 2">
    <name type="scientific">Ridgeia piscesae</name>
    <name type="common">Tubeworm</name>
    <dbReference type="NCBI Taxonomy" id="27915"/>
    <lineage>
        <taxon>Eukaryota</taxon>
        <taxon>Metazoa</taxon>
        <taxon>Spiralia</taxon>
        <taxon>Lophotrochozoa</taxon>
        <taxon>Annelida</taxon>
        <taxon>Polychaeta</taxon>
        <taxon>Sedentaria</taxon>
        <taxon>Canalipalpata</taxon>
        <taxon>Sabellida</taxon>
        <taxon>Siboglinidae</taxon>
        <taxon>Ridgeia</taxon>
    </lineage>
</organism>
<dbReference type="EMBL" id="JAODUO010000125">
    <property type="protein sequence ID" value="KAK2188702.1"/>
    <property type="molecule type" value="Genomic_DNA"/>
</dbReference>
<dbReference type="Proteomes" id="UP001209878">
    <property type="component" value="Unassembled WGS sequence"/>
</dbReference>
<keyword evidence="2" id="KW-1185">Reference proteome</keyword>
<protein>
    <submittedName>
        <fullName evidence="1">Uncharacterized protein</fullName>
    </submittedName>
</protein>
<dbReference type="AlphaFoldDB" id="A0AAD9UGK9"/>
<comment type="caution">
    <text evidence="1">The sequence shown here is derived from an EMBL/GenBank/DDBJ whole genome shotgun (WGS) entry which is preliminary data.</text>
</comment>
<gene>
    <name evidence="1" type="ORF">NP493_124g01000</name>
</gene>
<name>A0AAD9UGK9_RIDPI</name>
<sequence>MLRPSRRIGTTELHAGAIYFDIVRFTDCHRAIYIYIMSTCEKITLKKSHVYLELSANMLLYLFAKGTACTPEKKSPRPTFRSEC</sequence>
<evidence type="ECO:0000313" key="1">
    <source>
        <dbReference type="EMBL" id="KAK2188702.1"/>
    </source>
</evidence>
<accession>A0AAD9UGK9</accession>
<proteinExistence type="predicted"/>
<reference evidence="1" key="1">
    <citation type="journal article" date="2023" name="Mol. Biol. Evol.">
        <title>Third-Generation Sequencing Reveals the Adaptive Role of the Epigenome in Three Deep-Sea Polychaetes.</title>
        <authorList>
            <person name="Perez M."/>
            <person name="Aroh O."/>
            <person name="Sun Y."/>
            <person name="Lan Y."/>
            <person name="Juniper S.K."/>
            <person name="Young C.R."/>
            <person name="Angers B."/>
            <person name="Qian P.Y."/>
        </authorList>
    </citation>
    <scope>NUCLEOTIDE SEQUENCE</scope>
    <source>
        <strain evidence="1">R07B-5</strain>
    </source>
</reference>
<evidence type="ECO:0000313" key="2">
    <source>
        <dbReference type="Proteomes" id="UP001209878"/>
    </source>
</evidence>